<keyword evidence="3" id="KW-1185">Reference proteome</keyword>
<gene>
    <name evidence="2" type="ORF">Tco_0682997</name>
</gene>
<evidence type="ECO:0000313" key="2">
    <source>
        <dbReference type="EMBL" id="GJS68432.1"/>
    </source>
</evidence>
<sequence length="155" mass="16766">MRCDFGGVTVRPAPPLPDCTPALYGYPLDSGDDSSDKDLSETAELLHTQTASTSVAHPPPTRSLPTSLVRASQPGKEISMTLGYRAAINRWRVAPTSTWYPLFPLKLPSSSRKRSICVSPSLPPPTAVSPPPEHIESVGDNIEANIWDIERHLGP</sequence>
<evidence type="ECO:0000256" key="1">
    <source>
        <dbReference type="SAM" id="MobiDB-lite"/>
    </source>
</evidence>
<reference evidence="2" key="2">
    <citation type="submission" date="2022-01" db="EMBL/GenBank/DDBJ databases">
        <authorList>
            <person name="Yamashiro T."/>
            <person name="Shiraishi A."/>
            <person name="Satake H."/>
            <person name="Nakayama K."/>
        </authorList>
    </citation>
    <scope>NUCLEOTIDE SEQUENCE</scope>
</reference>
<protein>
    <submittedName>
        <fullName evidence="2">Uncharacterized protein</fullName>
    </submittedName>
</protein>
<accession>A0ABQ4XSU3</accession>
<evidence type="ECO:0000313" key="3">
    <source>
        <dbReference type="Proteomes" id="UP001151760"/>
    </source>
</evidence>
<reference evidence="2" key="1">
    <citation type="journal article" date="2022" name="Int. J. Mol. Sci.">
        <title>Draft Genome of Tanacetum Coccineum: Genomic Comparison of Closely Related Tanacetum-Family Plants.</title>
        <authorList>
            <person name="Yamashiro T."/>
            <person name="Shiraishi A."/>
            <person name="Nakayama K."/>
            <person name="Satake H."/>
        </authorList>
    </citation>
    <scope>NUCLEOTIDE SEQUENCE</scope>
</reference>
<comment type="caution">
    <text evidence="2">The sequence shown here is derived from an EMBL/GenBank/DDBJ whole genome shotgun (WGS) entry which is preliminary data.</text>
</comment>
<feature type="region of interest" description="Disordered" evidence="1">
    <location>
        <begin position="48"/>
        <end position="71"/>
    </location>
</feature>
<dbReference type="EMBL" id="BQNB010009790">
    <property type="protein sequence ID" value="GJS68432.1"/>
    <property type="molecule type" value="Genomic_DNA"/>
</dbReference>
<proteinExistence type="predicted"/>
<organism evidence="2 3">
    <name type="scientific">Tanacetum coccineum</name>
    <dbReference type="NCBI Taxonomy" id="301880"/>
    <lineage>
        <taxon>Eukaryota</taxon>
        <taxon>Viridiplantae</taxon>
        <taxon>Streptophyta</taxon>
        <taxon>Embryophyta</taxon>
        <taxon>Tracheophyta</taxon>
        <taxon>Spermatophyta</taxon>
        <taxon>Magnoliopsida</taxon>
        <taxon>eudicotyledons</taxon>
        <taxon>Gunneridae</taxon>
        <taxon>Pentapetalae</taxon>
        <taxon>asterids</taxon>
        <taxon>campanulids</taxon>
        <taxon>Asterales</taxon>
        <taxon>Asteraceae</taxon>
        <taxon>Asteroideae</taxon>
        <taxon>Anthemideae</taxon>
        <taxon>Anthemidinae</taxon>
        <taxon>Tanacetum</taxon>
    </lineage>
</organism>
<name>A0ABQ4XSU3_9ASTR</name>
<dbReference type="Proteomes" id="UP001151760">
    <property type="component" value="Unassembled WGS sequence"/>
</dbReference>